<dbReference type="Proteomes" id="UP000498740">
    <property type="component" value="Unassembled WGS sequence"/>
</dbReference>
<feature type="region of interest" description="Disordered" evidence="1">
    <location>
        <begin position="1"/>
        <end position="22"/>
    </location>
</feature>
<dbReference type="EMBL" id="BLWD01000001">
    <property type="protein sequence ID" value="GFN05616.1"/>
    <property type="molecule type" value="Genomic_DNA"/>
</dbReference>
<comment type="caution">
    <text evidence="2">The sequence shown here is derived from an EMBL/GenBank/DDBJ whole genome shotgun (WGS) entry which is preliminary data.</text>
</comment>
<accession>A0A7J0CSW8</accession>
<evidence type="ECO:0000256" key="1">
    <source>
        <dbReference type="SAM" id="MobiDB-lite"/>
    </source>
</evidence>
<name>A0A7J0CSW8_STRMI</name>
<dbReference type="AlphaFoldDB" id="A0A7J0CSW8"/>
<gene>
    <name evidence="2" type="ORF">Smic_41720</name>
</gene>
<protein>
    <submittedName>
        <fullName evidence="2">Uncharacterized protein</fullName>
    </submittedName>
</protein>
<evidence type="ECO:0000313" key="2">
    <source>
        <dbReference type="EMBL" id="GFN05616.1"/>
    </source>
</evidence>
<sequence>MTISLGGKYEAGKGPDQKPSEVVTREDLNNFEHLRRMLAGMKLDAGYEVIPPSGIVNLNRENHIVVCGPRLSPIVAQVLEGDDNLRFEKDKAWHLVDRKAGTEYRSPMDEDGSAGDFGYLGRLPRLDGRGTFLYIAGVHAIGANGVVHYLQHNLAELYREVRSRRFSTLISCRYDPKTLEVLESRRVTPLYRHES</sequence>
<evidence type="ECO:0000313" key="3">
    <source>
        <dbReference type="Proteomes" id="UP000498740"/>
    </source>
</evidence>
<organism evidence="2 3">
    <name type="scientific">Streptomyces microflavus</name>
    <name type="common">Streptomyces lipmanii</name>
    <dbReference type="NCBI Taxonomy" id="1919"/>
    <lineage>
        <taxon>Bacteria</taxon>
        <taxon>Bacillati</taxon>
        <taxon>Actinomycetota</taxon>
        <taxon>Actinomycetes</taxon>
        <taxon>Kitasatosporales</taxon>
        <taxon>Streptomycetaceae</taxon>
        <taxon>Streptomyces</taxon>
    </lineage>
</organism>
<reference evidence="2 3" key="1">
    <citation type="submission" date="2020-05" db="EMBL/GenBank/DDBJ databases">
        <title>Whole genome shotgun sequence of Streptomyces microflavus NBRC 13062.</title>
        <authorList>
            <person name="Komaki H."/>
            <person name="Tamura T."/>
        </authorList>
    </citation>
    <scope>NUCLEOTIDE SEQUENCE [LARGE SCALE GENOMIC DNA]</scope>
    <source>
        <strain evidence="2 3">NBRC 13062</strain>
    </source>
</reference>
<feature type="compositionally biased region" description="Basic and acidic residues" evidence="1">
    <location>
        <begin position="10"/>
        <end position="22"/>
    </location>
</feature>
<proteinExistence type="predicted"/>